<keyword evidence="6 10" id="KW-0548">Nucleotidyltransferase</keyword>
<evidence type="ECO:0000256" key="6">
    <source>
        <dbReference type="ARBA" id="ARBA00022695"/>
    </source>
</evidence>
<dbReference type="SUPFAM" id="SSF55979">
    <property type="entry name" value="DNA clamp"/>
    <property type="match status" value="3"/>
</dbReference>
<comment type="subunit">
    <text evidence="10">Forms a ring-shaped head-to-tail homodimer around DNA.</text>
</comment>
<dbReference type="HOGENOM" id="CLU_038149_4_1_10"/>
<evidence type="ECO:0000256" key="5">
    <source>
        <dbReference type="ARBA" id="ARBA00022679"/>
    </source>
</evidence>
<keyword evidence="9" id="KW-0238">DNA-binding</keyword>
<dbReference type="CDD" id="cd00140">
    <property type="entry name" value="beta_clamp"/>
    <property type="match status" value="1"/>
</dbReference>
<dbReference type="Gene3D" id="3.70.10.10">
    <property type="match status" value="1"/>
</dbReference>
<reference evidence="15" key="1">
    <citation type="journal article" date="2008" name="Science">
        <title>Genome of an endosymbiont coupling N2 fixation to cellulolysis within RT protist cells in termite gut.</title>
        <authorList>
            <person name="Hongoh Y."/>
            <person name="Sharma V.K."/>
            <person name="Prakash T."/>
            <person name="Noda S."/>
            <person name="Toh H."/>
            <person name="Taylor T.D."/>
            <person name="Kudo T."/>
            <person name="Sakaki Y."/>
            <person name="Toyoda A."/>
            <person name="Hattori M."/>
            <person name="Ohkuma M."/>
        </authorList>
    </citation>
    <scope>NUCLEOTIDE SEQUENCE [LARGE SCALE GENOMIC DNA]</scope>
</reference>
<comment type="similarity">
    <text evidence="2 10">Belongs to the beta sliding clamp family.</text>
</comment>
<dbReference type="AlphaFoldDB" id="B6YRT5"/>
<evidence type="ECO:0000256" key="10">
    <source>
        <dbReference type="PIRNR" id="PIRNR000804"/>
    </source>
</evidence>
<evidence type="ECO:0000259" key="12">
    <source>
        <dbReference type="Pfam" id="PF02767"/>
    </source>
</evidence>
<dbReference type="EMBL" id="AP010656">
    <property type="protein sequence ID" value="BAG83907.1"/>
    <property type="molecule type" value="Genomic_DNA"/>
</dbReference>
<dbReference type="Gene3D" id="3.10.150.10">
    <property type="entry name" value="DNA Polymerase III, subunit A, domain 2"/>
    <property type="match status" value="1"/>
</dbReference>
<dbReference type="GO" id="GO:0009360">
    <property type="term" value="C:DNA polymerase III complex"/>
    <property type="evidence" value="ECO:0007669"/>
    <property type="project" value="InterPro"/>
</dbReference>
<dbReference type="Pfam" id="PF00712">
    <property type="entry name" value="DNA_pol3_beta"/>
    <property type="match status" value="1"/>
</dbReference>
<dbReference type="GO" id="GO:0008408">
    <property type="term" value="F:3'-5' exonuclease activity"/>
    <property type="evidence" value="ECO:0007669"/>
    <property type="project" value="InterPro"/>
</dbReference>
<name>B6YRT5_AZOPC</name>
<dbReference type="Pfam" id="PF02767">
    <property type="entry name" value="DNA_pol3_beta_2"/>
    <property type="match status" value="1"/>
</dbReference>
<dbReference type="RefSeq" id="WP_012573667.1">
    <property type="nucleotide sequence ID" value="NC_011565.1"/>
</dbReference>
<feature type="domain" description="DNA polymerase III beta sliding clamp central" evidence="12">
    <location>
        <begin position="132"/>
        <end position="245"/>
    </location>
</feature>
<evidence type="ECO:0000256" key="4">
    <source>
        <dbReference type="ARBA" id="ARBA00022490"/>
    </source>
</evidence>
<evidence type="ECO:0000256" key="1">
    <source>
        <dbReference type="ARBA" id="ARBA00004496"/>
    </source>
</evidence>
<evidence type="ECO:0000256" key="3">
    <source>
        <dbReference type="ARBA" id="ARBA00021035"/>
    </source>
</evidence>
<dbReference type="eggNOG" id="COG0592">
    <property type="taxonomic scope" value="Bacteria"/>
</dbReference>
<feature type="domain" description="DNA polymerase III beta sliding clamp N-terminal" evidence="11">
    <location>
        <begin position="1"/>
        <end position="119"/>
    </location>
</feature>
<evidence type="ECO:0000313" key="15">
    <source>
        <dbReference type="Proteomes" id="UP000000723"/>
    </source>
</evidence>
<keyword evidence="7 10" id="KW-0235">DNA replication</keyword>
<dbReference type="GO" id="GO:0003677">
    <property type="term" value="F:DNA binding"/>
    <property type="evidence" value="ECO:0007669"/>
    <property type="project" value="UniProtKB-UniRule"/>
</dbReference>
<evidence type="ECO:0000256" key="2">
    <source>
        <dbReference type="ARBA" id="ARBA00010752"/>
    </source>
</evidence>
<keyword evidence="15" id="KW-1185">Reference proteome</keyword>
<organism evidence="14 15">
    <name type="scientific">Azobacteroides pseudotrichonymphae genomovar. CFP2</name>
    <dbReference type="NCBI Taxonomy" id="511995"/>
    <lineage>
        <taxon>Bacteria</taxon>
        <taxon>Pseudomonadati</taxon>
        <taxon>Bacteroidota</taxon>
        <taxon>Bacteroidia</taxon>
        <taxon>Bacteroidales</taxon>
        <taxon>Candidatus Azobacteroides</taxon>
    </lineage>
</organism>
<sequence>MKFIIPGNVLLGYLQTVGKVIATKNIIPILDCFLFQLSDNQLTITGADAETRITTTSEVLNAEGEGKFAIPSKNLLDALRELPDQPITFVINETNNEVLIYYENGKYSFIAQNGDEYPTSKPLQIEVHELIIKTKDLLNGISSTLFASAHDELRPVMNSIFFDMDPERVIFVASDGHKLVRLKNSRLSGNKSSSFILPRKPANLLRTILLREEGETVINFDLNYIHIILPHFTLISRLIEGHYPNYNAVIPNESPYRIIVDRLNFLNALKRVTLFSNPGNSLIKLQILANKIFITAQDIDYSIAAEELVLCNYEGNEITIGFKGTYLIEMLNNISSNEIIFELADVTRAGLILPKENKENEDLLMLLMPMMLKE</sequence>
<dbReference type="InterPro" id="IPR022635">
    <property type="entry name" value="DNA_polIII_beta_C"/>
</dbReference>
<dbReference type="InterPro" id="IPR022634">
    <property type="entry name" value="DNA_polIII_beta_N"/>
</dbReference>
<dbReference type="PANTHER" id="PTHR30478">
    <property type="entry name" value="DNA POLYMERASE III SUBUNIT BETA"/>
    <property type="match status" value="1"/>
</dbReference>
<evidence type="ECO:0000259" key="11">
    <source>
        <dbReference type="Pfam" id="PF00712"/>
    </source>
</evidence>
<evidence type="ECO:0000256" key="9">
    <source>
        <dbReference type="ARBA" id="ARBA00023125"/>
    </source>
</evidence>
<protein>
    <recommendedName>
        <fullName evidence="3 10">Beta sliding clamp</fullName>
    </recommendedName>
</protein>
<dbReference type="Proteomes" id="UP000000723">
    <property type="component" value="Chromosome"/>
</dbReference>
<dbReference type="GO" id="GO:0006271">
    <property type="term" value="P:DNA strand elongation involved in DNA replication"/>
    <property type="evidence" value="ECO:0007669"/>
    <property type="project" value="TreeGrafter"/>
</dbReference>
<evidence type="ECO:0000313" key="14">
    <source>
        <dbReference type="EMBL" id="BAG83907.1"/>
    </source>
</evidence>
<dbReference type="NCBIfam" id="TIGR00663">
    <property type="entry name" value="dnan"/>
    <property type="match status" value="1"/>
</dbReference>
<dbReference type="Pfam" id="PF02768">
    <property type="entry name" value="DNA_pol3_beta_3"/>
    <property type="match status" value="1"/>
</dbReference>
<dbReference type="SMART" id="SM00480">
    <property type="entry name" value="POL3Bc"/>
    <property type="match status" value="1"/>
</dbReference>
<keyword evidence="5 10" id="KW-0808">Transferase</keyword>
<dbReference type="KEGG" id="aps:CFPG_644"/>
<evidence type="ECO:0000256" key="8">
    <source>
        <dbReference type="ARBA" id="ARBA00022932"/>
    </source>
</evidence>
<dbReference type="GO" id="GO:0003887">
    <property type="term" value="F:DNA-directed DNA polymerase activity"/>
    <property type="evidence" value="ECO:0007669"/>
    <property type="project" value="UniProtKB-UniRule"/>
</dbReference>
<dbReference type="STRING" id="511995.CFPG_644"/>
<accession>B6YRT5</accession>
<keyword evidence="8 10" id="KW-0239">DNA-directed DNA polymerase</keyword>
<dbReference type="PIRSF" id="PIRSF000804">
    <property type="entry name" value="DNA_pol_III_b"/>
    <property type="match status" value="1"/>
</dbReference>
<comment type="function">
    <text evidence="10">Confers DNA tethering and processivity to DNA polymerases and other proteins. Acts as a clamp, forming a ring around DNA (a reaction catalyzed by the clamp-loading complex) which diffuses in an ATP-independent manner freely and bidirectionally along dsDNA. Initially characterized for its ability to contact the catalytic subunit of DNA polymerase III (Pol III), a complex, multichain enzyme responsible for most of the replicative synthesis in bacteria; Pol III exhibits 3'-5' exonuclease proofreading activity. The beta chain is required for initiation of replication as well as for processivity of DNA replication.</text>
</comment>
<dbReference type="InterPro" id="IPR001001">
    <property type="entry name" value="DNA_polIII_beta"/>
</dbReference>
<feature type="domain" description="DNA polymerase III beta sliding clamp C-terminal" evidence="13">
    <location>
        <begin position="249"/>
        <end position="365"/>
    </location>
</feature>
<keyword evidence="4 10" id="KW-0963">Cytoplasm</keyword>
<gene>
    <name evidence="14" type="ordered locus">CFPG_644</name>
</gene>
<dbReference type="GO" id="GO:0005737">
    <property type="term" value="C:cytoplasm"/>
    <property type="evidence" value="ECO:0007669"/>
    <property type="project" value="UniProtKB-SubCell"/>
</dbReference>
<dbReference type="OrthoDB" id="8421503at2"/>
<proteinExistence type="inferred from homology"/>
<dbReference type="InterPro" id="IPR022637">
    <property type="entry name" value="DNA_polIII_beta_cen"/>
</dbReference>
<dbReference type="PANTHER" id="PTHR30478:SF0">
    <property type="entry name" value="BETA SLIDING CLAMP"/>
    <property type="match status" value="1"/>
</dbReference>
<comment type="subcellular location">
    <subcellularLocation>
        <location evidence="1 10">Cytoplasm</location>
    </subcellularLocation>
</comment>
<evidence type="ECO:0000259" key="13">
    <source>
        <dbReference type="Pfam" id="PF02768"/>
    </source>
</evidence>
<evidence type="ECO:0000256" key="7">
    <source>
        <dbReference type="ARBA" id="ARBA00022705"/>
    </source>
</evidence>
<dbReference type="InterPro" id="IPR046938">
    <property type="entry name" value="DNA_clamp_sf"/>
</dbReference>